<dbReference type="PRINTS" id="PR00176">
    <property type="entry name" value="NANEUSMPORT"/>
</dbReference>
<keyword evidence="11" id="KW-1185">Reference proteome</keyword>
<dbReference type="EMBL" id="BMAT01004579">
    <property type="protein sequence ID" value="GFR76144.1"/>
    <property type="molecule type" value="Genomic_DNA"/>
</dbReference>
<evidence type="ECO:0000256" key="1">
    <source>
        <dbReference type="ARBA" id="ARBA00004141"/>
    </source>
</evidence>
<evidence type="ECO:0000256" key="5">
    <source>
        <dbReference type="ARBA" id="ARBA00023136"/>
    </source>
</evidence>
<feature type="transmembrane region" description="Helical" evidence="9">
    <location>
        <begin position="428"/>
        <end position="453"/>
    </location>
</feature>
<evidence type="ECO:0000256" key="4">
    <source>
        <dbReference type="ARBA" id="ARBA00022989"/>
    </source>
</evidence>
<feature type="binding site" evidence="6">
    <location>
        <position position="503"/>
    </location>
    <ligand>
        <name>Na(+)</name>
        <dbReference type="ChEBI" id="CHEBI:29101"/>
        <label>1</label>
    </ligand>
</feature>
<keyword evidence="7" id="KW-1015">Disulfide bond</keyword>
<keyword evidence="6" id="KW-0479">Metal-binding</keyword>
<evidence type="ECO:0000256" key="2">
    <source>
        <dbReference type="ARBA" id="ARBA00022448"/>
    </source>
</evidence>
<feature type="transmembrane region" description="Helical" evidence="9">
    <location>
        <begin position="392"/>
        <end position="416"/>
    </location>
</feature>
<feature type="transmembrane region" description="Helical" evidence="9">
    <location>
        <begin position="490"/>
        <end position="515"/>
    </location>
</feature>
<name>A0AAV4FSR0_9GAST</name>
<accession>A0AAV4FSR0</accession>
<evidence type="ECO:0000256" key="9">
    <source>
        <dbReference type="SAM" id="Phobius"/>
    </source>
</evidence>
<feature type="transmembrane region" description="Helical" evidence="9">
    <location>
        <begin position="603"/>
        <end position="624"/>
    </location>
</feature>
<dbReference type="GO" id="GO:0005886">
    <property type="term" value="C:plasma membrane"/>
    <property type="evidence" value="ECO:0007669"/>
    <property type="project" value="TreeGrafter"/>
</dbReference>
<comment type="subcellular location">
    <subcellularLocation>
        <location evidence="1">Membrane</location>
        <topology evidence="1">Multi-pass membrane protein</topology>
    </subcellularLocation>
</comment>
<evidence type="ECO:0000313" key="11">
    <source>
        <dbReference type="Proteomes" id="UP000762676"/>
    </source>
</evidence>
<feature type="binding site" evidence="6">
    <location>
        <position position="134"/>
    </location>
    <ligand>
        <name>Na(+)</name>
        <dbReference type="ChEBI" id="CHEBI:29101"/>
        <label>1</label>
    </ligand>
</feature>
<evidence type="ECO:0000256" key="7">
    <source>
        <dbReference type="PIRSR" id="PIRSR600175-2"/>
    </source>
</evidence>
<evidence type="ECO:0000313" key="10">
    <source>
        <dbReference type="EMBL" id="GFR76144.1"/>
    </source>
</evidence>
<comment type="caution">
    <text evidence="10">The sequence shown here is derived from an EMBL/GenBank/DDBJ whole genome shotgun (WGS) entry which is preliminary data.</text>
</comment>
<keyword evidence="5 9" id="KW-0472">Membrane</keyword>
<keyword evidence="2 8" id="KW-0813">Transport</keyword>
<dbReference type="PROSITE" id="PS50267">
    <property type="entry name" value="NA_NEUROTRAN_SYMP_3"/>
    <property type="match status" value="1"/>
</dbReference>
<feature type="transmembrane region" description="Helical" evidence="9">
    <location>
        <begin position="157"/>
        <end position="179"/>
    </location>
</feature>
<dbReference type="PROSITE" id="PS00610">
    <property type="entry name" value="NA_NEUROTRAN_SYMP_1"/>
    <property type="match status" value="1"/>
</dbReference>
<feature type="transmembrane region" description="Helical" evidence="9">
    <location>
        <begin position="559"/>
        <end position="582"/>
    </location>
</feature>
<feature type="binding site" evidence="6">
    <location>
        <position position="141"/>
    </location>
    <ligand>
        <name>Na(+)</name>
        <dbReference type="ChEBI" id="CHEBI:29101"/>
        <label>1</label>
    </ligand>
</feature>
<dbReference type="PANTHER" id="PTHR11616">
    <property type="entry name" value="SODIUM/CHLORIDE DEPENDENT TRANSPORTER"/>
    <property type="match status" value="1"/>
</dbReference>
<keyword evidence="8" id="KW-0769">Symport</keyword>
<keyword evidence="6" id="KW-0915">Sodium</keyword>
<dbReference type="InterPro" id="IPR000175">
    <property type="entry name" value="Na/ntran_symport"/>
</dbReference>
<comment type="similarity">
    <text evidence="8">Belongs to the sodium:neurotransmitter symporter (SNF) (TC 2.A.22) family.</text>
</comment>
<feature type="transmembrane region" description="Helical" evidence="9">
    <location>
        <begin position="317"/>
        <end position="334"/>
    </location>
</feature>
<feature type="binding site" evidence="6">
    <location>
        <position position="499"/>
    </location>
    <ligand>
        <name>Na(+)</name>
        <dbReference type="ChEBI" id="CHEBI:29101"/>
        <label>1</label>
    </ligand>
</feature>
<evidence type="ECO:0000256" key="3">
    <source>
        <dbReference type="ARBA" id="ARBA00022692"/>
    </source>
</evidence>
<feature type="transmembrane region" description="Helical" evidence="9">
    <location>
        <begin position="346"/>
        <end position="366"/>
    </location>
</feature>
<feature type="binding site" evidence="6">
    <location>
        <position position="434"/>
    </location>
    <ligand>
        <name>Na(+)</name>
        <dbReference type="ChEBI" id="CHEBI:29101"/>
        <label>1</label>
    </ligand>
</feature>
<reference evidence="10 11" key="1">
    <citation type="journal article" date="2021" name="Elife">
        <title>Chloroplast acquisition without the gene transfer in kleptoplastic sea slugs, Plakobranchus ocellatus.</title>
        <authorList>
            <person name="Maeda T."/>
            <person name="Takahashi S."/>
            <person name="Yoshida T."/>
            <person name="Shimamura S."/>
            <person name="Takaki Y."/>
            <person name="Nagai Y."/>
            <person name="Toyoda A."/>
            <person name="Suzuki Y."/>
            <person name="Arimoto A."/>
            <person name="Ishii H."/>
            <person name="Satoh N."/>
            <person name="Nishiyama T."/>
            <person name="Hasebe M."/>
            <person name="Maruyama T."/>
            <person name="Minagawa J."/>
            <person name="Obokata J."/>
            <person name="Shigenobu S."/>
        </authorList>
    </citation>
    <scope>NUCLEOTIDE SEQUENCE [LARGE SCALE GENOMIC DNA]</scope>
</reference>
<feature type="disulfide bond" evidence="7">
    <location>
        <begin position="240"/>
        <end position="248"/>
    </location>
</feature>
<protein>
    <recommendedName>
        <fullName evidence="8">Transporter</fullName>
    </recommendedName>
</protein>
<keyword evidence="4 9" id="KW-1133">Transmembrane helix</keyword>
<feature type="transmembrane region" description="Helical" evidence="9">
    <location>
        <begin position="126"/>
        <end position="145"/>
    </location>
</feature>
<dbReference type="Pfam" id="PF00209">
    <property type="entry name" value="SNF"/>
    <property type="match status" value="1"/>
</dbReference>
<sequence>MSTWDGPFSLPGPDDDPKSMFQASELDCRTKYLNMIAEDQNKSLLKPFKSPLLRLTSASEAIPPFHPSPVAFRFRQCNLLNAAQEQLVHDVSSSAVLTGPAAEDDLVGEVQEPEDGADRGNWSGRFDFLMCLLGFSVGLGNVWRFPYLAYSNGGGAFLFPFILMFLVVGFPLMFLELSFGQFAALGPAAIFDRICPLLNGLGYGMIAVSSMVSFYYTVIIAWAFLYLFKSLTSELPWERCRSWATDNCYSHLEASECHMTNGSVYLNHTCFNSTMVEKLQLSANASSNASTRVAPAEDFFEREMLRVSSGIDDLGSMRWEIVLCLLLTWTLTFLSLSRGTQSMGKVVYFTALFPYLVLSILFFRGITLEGCEKGIIYYLTPDFAKLKSAQTWVAAAVQIFFALSPAWGGLITLSSYNKFHNNCFKDALIVGIGNILTSFFAGLVIFAIVGYLAKELDMDVEKVVEQGPGLAFIVFPDVVTRLPLPPLWSFLFFFMLITLGMGSEFALLETVITAVQDTYPPFRQKKVYVVMSVCALGFMGGLLVCTEGGMYILQLMDTYSASWAVFIMAILECTIIAWIYGANTFIGNIEMMIGRRHIYWHRFFTAFWKFLTPSMLSFLLVFNWFDYKRMEYAGKVYPVWAEIIGWFMAFIPIILITCMAIWKFYRSPSERTFKAKVQKLLHPTPHWGPAHKIPKYDLGDIESGKGKTVTNPGFAQAGGNPFETRI</sequence>
<evidence type="ECO:0000256" key="6">
    <source>
        <dbReference type="PIRSR" id="PIRSR600175-1"/>
    </source>
</evidence>
<evidence type="ECO:0000256" key="8">
    <source>
        <dbReference type="RuleBase" id="RU003732"/>
    </source>
</evidence>
<proteinExistence type="inferred from homology"/>
<feature type="transmembrane region" description="Helical" evidence="9">
    <location>
        <begin position="644"/>
        <end position="665"/>
    </location>
</feature>
<organism evidence="10 11">
    <name type="scientific">Elysia marginata</name>
    <dbReference type="NCBI Taxonomy" id="1093978"/>
    <lineage>
        <taxon>Eukaryota</taxon>
        <taxon>Metazoa</taxon>
        <taxon>Spiralia</taxon>
        <taxon>Lophotrochozoa</taxon>
        <taxon>Mollusca</taxon>
        <taxon>Gastropoda</taxon>
        <taxon>Heterobranchia</taxon>
        <taxon>Euthyneura</taxon>
        <taxon>Panpulmonata</taxon>
        <taxon>Sacoglossa</taxon>
        <taxon>Placobranchoidea</taxon>
        <taxon>Plakobranchidae</taxon>
        <taxon>Elysia</taxon>
    </lineage>
</organism>
<gene>
    <name evidence="10" type="ORF">ElyMa_002205100</name>
</gene>
<dbReference type="AlphaFoldDB" id="A0AAV4FSR0"/>
<dbReference type="SUPFAM" id="SSF161070">
    <property type="entry name" value="SNF-like"/>
    <property type="match status" value="1"/>
</dbReference>
<dbReference type="GO" id="GO:0015375">
    <property type="term" value="F:glycine:sodium symporter activity"/>
    <property type="evidence" value="ECO:0007669"/>
    <property type="project" value="TreeGrafter"/>
</dbReference>
<dbReference type="Proteomes" id="UP000762676">
    <property type="component" value="Unassembled WGS sequence"/>
</dbReference>
<dbReference type="InterPro" id="IPR037272">
    <property type="entry name" value="SNS_sf"/>
</dbReference>
<keyword evidence="3 8" id="KW-0812">Transmembrane</keyword>
<feature type="transmembrane region" description="Helical" evidence="9">
    <location>
        <begin position="200"/>
        <end position="228"/>
    </location>
</feature>
<feature type="transmembrane region" description="Helical" evidence="9">
    <location>
        <begin position="527"/>
        <end position="553"/>
    </location>
</feature>
<dbReference type="PANTHER" id="PTHR11616:SF313">
    <property type="entry name" value="TRANSPORTER"/>
    <property type="match status" value="1"/>
</dbReference>
<feature type="binding site" evidence="6">
    <location>
        <position position="137"/>
    </location>
    <ligand>
        <name>Na(+)</name>
        <dbReference type="ChEBI" id="CHEBI:29101"/>
        <label>1</label>
    </ligand>
</feature>
<dbReference type="GO" id="GO:0046872">
    <property type="term" value="F:metal ion binding"/>
    <property type="evidence" value="ECO:0007669"/>
    <property type="project" value="UniProtKB-KW"/>
</dbReference>